<dbReference type="SUPFAM" id="SSF48150">
    <property type="entry name" value="DNA-glycosylase"/>
    <property type="match status" value="1"/>
</dbReference>
<name>X0XND0_9ZZZZ</name>
<keyword evidence="9" id="KW-0326">Glycosidase</keyword>
<feature type="non-terminal residue" evidence="11">
    <location>
        <position position="136"/>
    </location>
</feature>
<dbReference type="EMBL" id="BARS01032193">
    <property type="protein sequence ID" value="GAG26446.1"/>
    <property type="molecule type" value="Genomic_DNA"/>
</dbReference>
<keyword evidence="4" id="KW-0227">DNA damage</keyword>
<evidence type="ECO:0000256" key="8">
    <source>
        <dbReference type="ARBA" id="ARBA00023204"/>
    </source>
</evidence>
<keyword evidence="2" id="KW-0004">4Fe-4S</keyword>
<dbReference type="FunFam" id="1.10.340.30:FF:000001">
    <property type="entry name" value="Endonuclease III"/>
    <property type="match status" value="1"/>
</dbReference>
<evidence type="ECO:0000256" key="6">
    <source>
        <dbReference type="ARBA" id="ARBA00023004"/>
    </source>
</evidence>
<keyword evidence="8" id="KW-0234">DNA repair</keyword>
<dbReference type="GO" id="GO:0003677">
    <property type="term" value="F:DNA binding"/>
    <property type="evidence" value="ECO:0007669"/>
    <property type="project" value="InterPro"/>
</dbReference>
<dbReference type="AlphaFoldDB" id="X0XND0"/>
<comment type="caution">
    <text evidence="11">The sequence shown here is derived from an EMBL/GenBank/DDBJ whole genome shotgun (WGS) entry which is preliminary data.</text>
</comment>
<keyword evidence="6" id="KW-0408">Iron</keyword>
<evidence type="ECO:0000256" key="7">
    <source>
        <dbReference type="ARBA" id="ARBA00023014"/>
    </source>
</evidence>
<dbReference type="PANTHER" id="PTHR10359">
    <property type="entry name" value="A/G-SPECIFIC ADENINE GLYCOSYLASE/ENDONUCLEASE III"/>
    <property type="match status" value="1"/>
</dbReference>
<dbReference type="InterPro" id="IPR003265">
    <property type="entry name" value="HhH-GPD_domain"/>
</dbReference>
<sequence length="136" mass="15463">MQNNNSTALKNESQKNERDPFRILITTILSQRTRDENTRQASQKLFSKYHDVKSLSKANAKEVESLIQQSGFYRTKARSIISVSKILVDCYNGEVPRDFNELIALPSVGRKTANCVMVYGFHVPAIPVDIHVHRIS</sequence>
<accession>X0XND0</accession>
<evidence type="ECO:0000256" key="2">
    <source>
        <dbReference type="ARBA" id="ARBA00022485"/>
    </source>
</evidence>
<dbReference type="Gene3D" id="1.10.340.30">
    <property type="entry name" value="Hypothetical protein, domain 2"/>
    <property type="match status" value="1"/>
</dbReference>
<evidence type="ECO:0000256" key="3">
    <source>
        <dbReference type="ARBA" id="ARBA00022723"/>
    </source>
</evidence>
<dbReference type="Pfam" id="PF00730">
    <property type="entry name" value="HhH-GPD"/>
    <property type="match status" value="1"/>
</dbReference>
<comment type="similarity">
    <text evidence="1">Belongs to the Nth/MutY family.</text>
</comment>
<gene>
    <name evidence="11" type="ORF">S01H1_49994</name>
</gene>
<protein>
    <recommendedName>
        <fullName evidence="10">HhH-GPD domain-containing protein</fullName>
    </recommendedName>
</protein>
<dbReference type="InterPro" id="IPR000445">
    <property type="entry name" value="HhH_motif"/>
</dbReference>
<keyword evidence="7" id="KW-0411">Iron-sulfur</keyword>
<keyword evidence="3" id="KW-0479">Metal-binding</keyword>
<evidence type="ECO:0000256" key="1">
    <source>
        <dbReference type="ARBA" id="ARBA00008343"/>
    </source>
</evidence>
<dbReference type="Pfam" id="PF00633">
    <property type="entry name" value="HHH"/>
    <property type="match status" value="1"/>
</dbReference>
<evidence type="ECO:0000256" key="5">
    <source>
        <dbReference type="ARBA" id="ARBA00022801"/>
    </source>
</evidence>
<proteinExistence type="inferred from homology"/>
<reference evidence="11" key="1">
    <citation type="journal article" date="2014" name="Front. Microbiol.">
        <title>High frequency of phylogenetically diverse reductive dehalogenase-homologous genes in deep subseafloor sedimentary metagenomes.</title>
        <authorList>
            <person name="Kawai M."/>
            <person name="Futagami T."/>
            <person name="Toyoda A."/>
            <person name="Takaki Y."/>
            <person name="Nishi S."/>
            <person name="Hori S."/>
            <person name="Arai W."/>
            <person name="Tsubouchi T."/>
            <person name="Morono Y."/>
            <person name="Uchiyama I."/>
            <person name="Ito T."/>
            <person name="Fujiyama A."/>
            <person name="Inagaki F."/>
            <person name="Takami H."/>
        </authorList>
    </citation>
    <scope>NUCLEOTIDE SEQUENCE</scope>
    <source>
        <strain evidence="11">Expedition CK06-06</strain>
    </source>
</reference>
<feature type="domain" description="HhH-GPD" evidence="10">
    <location>
        <begin position="29"/>
        <end position="136"/>
    </location>
</feature>
<keyword evidence="5" id="KW-0378">Hydrolase</keyword>
<evidence type="ECO:0000313" key="11">
    <source>
        <dbReference type="EMBL" id="GAG26446.1"/>
    </source>
</evidence>
<dbReference type="SMART" id="SM00478">
    <property type="entry name" value="ENDO3c"/>
    <property type="match status" value="1"/>
</dbReference>
<dbReference type="GO" id="GO:0051539">
    <property type="term" value="F:4 iron, 4 sulfur cluster binding"/>
    <property type="evidence" value="ECO:0007669"/>
    <property type="project" value="UniProtKB-KW"/>
</dbReference>
<organism evidence="11">
    <name type="scientific">marine sediment metagenome</name>
    <dbReference type="NCBI Taxonomy" id="412755"/>
    <lineage>
        <taxon>unclassified sequences</taxon>
        <taxon>metagenomes</taxon>
        <taxon>ecological metagenomes</taxon>
    </lineage>
</organism>
<evidence type="ECO:0000259" key="10">
    <source>
        <dbReference type="SMART" id="SM00478"/>
    </source>
</evidence>
<dbReference type="PANTHER" id="PTHR10359:SF18">
    <property type="entry name" value="ENDONUCLEASE III"/>
    <property type="match status" value="1"/>
</dbReference>
<dbReference type="GO" id="GO:0019104">
    <property type="term" value="F:DNA N-glycosylase activity"/>
    <property type="evidence" value="ECO:0007669"/>
    <property type="project" value="UniProtKB-ARBA"/>
</dbReference>
<dbReference type="CDD" id="cd00056">
    <property type="entry name" value="ENDO3c"/>
    <property type="match status" value="1"/>
</dbReference>
<evidence type="ECO:0000256" key="9">
    <source>
        <dbReference type="ARBA" id="ARBA00023295"/>
    </source>
</evidence>
<dbReference type="GO" id="GO:0046872">
    <property type="term" value="F:metal ion binding"/>
    <property type="evidence" value="ECO:0007669"/>
    <property type="project" value="UniProtKB-KW"/>
</dbReference>
<evidence type="ECO:0000256" key="4">
    <source>
        <dbReference type="ARBA" id="ARBA00022763"/>
    </source>
</evidence>
<dbReference type="InterPro" id="IPR011257">
    <property type="entry name" value="DNA_glycosylase"/>
</dbReference>
<dbReference type="GO" id="GO:0006285">
    <property type="term" value="P:base-excision repair, AP site formation"/>
    <property type="evidence" value="ECO:0007669"/>
    <property type="project" value="TreeGrafter"/>
</dbReference>